<name>A0ACC0VLT3_9STRA</name>
<protein>
    <submittedName>
        <fullName evidence="1">Uncharacterized protein</fullName>
    </submittedName>
</protein>
<organism evidence="1 2">
    <name type="scientific">Peronosclerospora sorghi</name>
    <dbReference type="NCBI Taxonomy" id="230839"/>
    <lineage>
        <taxon>Eukaryota</taxon>
        <taxon>Sar</taxon>
        <taxon>Stramenopiles</taxon>
        <taxon>Oomycota</taxon>
        <taxon>Peronosporomycetes</taxon>
        <taxon>Peronosporales</taxon>
        <taxon>Peronosporaceae</taxon>
        <taxon>Peronosclerospora</taxon>
    </lineage>
</organism>
<reference evidence="1 2" key="1">
    <citation type="journal article" date="2022" name="bioRxiv">
        <title>The genome of the oomycete Peronosclerospora sorghi, a cosmopolitan pathogen of maize and sorghum, is inflated with dispersed pseudogenes.</title>
        <authorList>
            <person name="Fletcher K."/>
            <person name="Martin F."/>
            <person name="Isakeit T."/>
            <person name="Cavanaugh K."/>
            <person name="Magill C."/>
            <person name="Michelmore R."/>
        </authorList>
    </citation>
    <scope>NUCLEOTIDE SEQUENCE [LARGE SCALE GENOMIC DNA]</scope>
    <source>
        <strain evidence="1">P6</strain>
    </source>
</reference>
<dbReference type="EMBL" id="CM047587">
    <property type="protein sequence ID" value="KAI9907465.1"/>
    <property type="molecule type" value="Genomic_DNA"/>
</dbReference>
<proteinExistence type="predicted"/>
<keyword evidence="2" id="KW-1185">Reference proteome</keyword>
<sequence length="62" mass="7393">MKQPWTSSGLLNVEIQKEHEIHQNAQSSQIWGLQQVFQSSQFKSYVQLMLLWLLSYQLWTNL</sequence>
<gene>
    <name evidence="1" type="ORF">PsorP6_016195</name>
</gene>
<evidence type="ECO:0000313" key="2">
    <source>
        <dbReference type="Proteomes" id="UP001163321"/>
    </source>
</evidence>
<dbReference type="Proteomes" id="UP001163321">
    <property type="component" value="Chromosome 8"/>
</dbReference>
<evidence type="ECO:0000313" key="1">
    <source>
        <dbReference type="EMBL" id="KAI9907465.1"/>
    </source>
</evidence>
<accession>A0ACC0VLT3</accession>
<comment type="caution">
    <text evidence="1">The sequence shown here is derived from an EMBL/GenBank/DDBJ whole genome shotgun (WGS) entry which is preliminary data.</text>
</comment>